<dbReference type="SUPFAM" id="SSF53067">
    <property type="entry name" value="Actin-like ATPase domain"/>
    <property type="match status" value="1"/>
</dbReference>
<accession>A0A6S6YIN7</accession>
<name>A0A6S6YIN7_9PROT</name>
<sequence>MVFRSQGVEVARVRRRTDGLPQVLAWDAFGETGSRPDVLKRLRSSRRLGGGDRCTTLLGHGQYQLFQMEAPSVPAEERRDALRWRIKEMVSFPVDQAGIDVLDIPGAPDSGGRAAQVYVVAAGNEVLAPVVQDFQQARLPLVAIDIPELAQRNIATLFEEPNRGLALLVFDATGGCLTFTYQGELYVTRRIEATADELMRAGKGSESLHERVLLDVQRSLDNFDRNYSFITLSRLLVAPLSGAEAFIEFLRENLFQTVEVMDLAQGLDLAAVPVLAEPGRQSEALLAIGAALREDA</sequence>
<dbReference type="Gene3D" id="3.30.420.40">
    <property type="match status" value="2"/>
</dbReference>
<dbReference type="Proteomes" id="UP000515733">
    <property type="component" value="Chromosome"/>
</dbReference>
<keyword evidence="2" id="KW-1185">Reference proteome</keyword>
<protein>
    <recommendedName>
        <fullName evidence="3">Agglutinin biogenesis protein MshI</fullName>
    </recommendedName>
</protein>
<dbReference type="KEGG" id="doe:DENOEST_0439"/>
<evidence type="ECO:0000313" key="1">
    <source>
        <dbReference type="EMBL" id="CAB1367604.1"/>
    </source>
</evidence>
<dbReference type="Gene3D" id="3.30.1490.300">
    <property type="match status" value="1"/>
</dbReference>
<dbReference type="InterPro" id="IPR043129">
    <property type="entry name" value="ATPase_NBD"/>
</dbReference>
<organism evidence="1 2">
    <name type="scientific">Denitratisoma oestradiolicum</name>
    <dbReference type="NCBI Taxonomy" id="311182"/>
    <lineage>
        <taxon>Bacteria</taxon>
        <taxon>Pseudomonadati</taxon>
        <taxon>Pseudomonadota</taxon>
        <taxon>Betaproteobacteria</taxon>
        <taxon>Nitrosomonadales</taxon>
        <taxon>Sterolibacteriaceae</taxon>
        <taxon>Denitratisoma</taxon>
    </lineage>
</organism>
<evidence type="ECO:0000313" key="2">
    <source>
        <dbReference type="Proteomes" id="UP000515733"/>
    </source>
</evidence>
<dbReference type="AlphaFoldDB" id="A0A6S6YIN7"/>
<evidence type="ECO:0008006" key="3">
    <source>
        <dbReference type="Google" id="ProtNLM"/>
    </source>
</evidence>
<proteinExistence type="predicted"/>
<reference evidence="1 2" key="1">
    <citation type="submission" date="2020-03" db="EMBL/GenBank/DDBJ databases">
        <authorList>
            <consortium name="Genoscope - CEA"/>
            <person name="William W."/>
        </authorList>
    </citation>
    <scope>NUCLEOTIDE SEQUENCE [LARGE SCALE GENOMIC DNA]</scope>
    <source>
        <strain evidence="2">DSM 16959</strain>
    </source>
</reference>
<gene>
    <name evidence="1" type="ORF">DENOEST_0439</name>
</gene>
<dbReference type="EMBL" id="LR778301">
    <property type="protein sequence ID" value="CAB1367604.1"/>
    <property type="molecule type" value="Genomic_DNA"/>
</dbReference>